<organism evidence="1 2">
    <name type="scientific">Candidatus Acidifodinimicrobium mancum</name>
    <dbReference type="NCBI Taxonomy" id="2898728"/>
    <lineage>
        <taxon>Archaea</taxon>
        <taxon>Candidatus Parvarchaeota</taxon>
        <taxon>Candidatus Acidifodinimicrobiaceae</taxon>
        <taxon>Candidatus Acidifodinimicrobium</taxon>
    </lineage>
</organism>
<dbReference type="AlphaFoldDB" id="A0A8T3UXT6"/>
<sequence>MSSRKSAVKKRELIKHARKVSRPPAFAVIRKYRRPNVDRSRLNKNVGR</sequence>
<gene>
    <name evidence="1" type="ORF">IHE51_00115</name>
</gene>
<evidence type="ECO:0000313" key="1">
    <source>
        <dbReference type="EMBL" id="MBE5728257.1"/>
    </source>
</evidence>
<evidence type="ECO:0000313" key="2">
    <source>
        <dbReference type="Proteomes" id="UP000718571"/>
    </source>
</evidence>
<protein>
    <submittedName>
        <fullName evidence="1">Uncharacterized protein</fullName>
    </submittedName>
</protein>
<name>A0A8T3UXT6_9ARCH</name>
<reference evidence="1 2" key="1">
    <citation type="submission" date="2020-09" db="EMBL/GenBank/DDBJ databases">
        <title>Genomic characterization of a novel Parvarchaeota family in acid mine drainage sediments.</title>
        <authorList>
            <person name="Luo Z.-H."/>
        </authorList>
    </citation>
    <scope>NUCLEOTIDE SEQUENCE [LARGE SCALE GENOMIC DNA]</scope>
    <source>
        <strain evidence="1">MAS1_bins.189</strain>
    </source>
</reference>
<dbReference type="Proteomes" id="UP000718571">
    <property type="component" value="Unassembled WGS sequence"/>
</dbReference>
<accession>A0A8T3UXT6</accession>
<proteinExistence type="predicted"/>
<comment type="caution">
    <text evidence="1">The sequence shown here is derived from an EMBL/GenBank/DDBJ whole genome shotgun (WGS) entry which is preliminary data.</text>
</comment>
<dbReference type="EMBL" id="JADFAR010000002">
    <property type="protein sequence ID" value="MBE5728257.1"/>
    <property type="molecule type" value="Genomic_DNA"/>
</dbReference>